<evidence type="ECO:0000313" key="4">
    <source>
        <dbReference type="WBParaSite" id="TASK_0000316301-mRNA-1"/>
    </source>
</evidence>
<evidence type="ECO:0000256" key="1">
    <source>
        <dbReference type="SAM" id="MobiDB-lite"/>
    </source>
</evidence>
<organism evidence="4">
    <name type="scientific">Taenia asiatica</name>
    <name type="common">Asian tapeworm</name>
    <dbReference type="NCBI Taxonomy" id="60517"/>
    <lineage>
        <taxon>Eukaryota</taxon>
        <taxon>Metazoa</taxon>
        <taxon>Spiralia</taxon>
        <taxon>Lophotrochozoa</taxon>
        <taxon>Platyhelminthes</taxon>
        <taxon>Cestoda</taxon>
        <taxon>Eucestoda</taxon>
        <taxon>Cyclophyllidea</taxon>
        <taxon>Taeniidae</taxon>
        <taxon>Taenia</taxon>
    </lineage>
</organism>
<accession>A0A0R3W0G9</accession>
<dbReference type="AlphaFoldDB" id="A0A0R3W0G9"/>
<evidence type="ECO:0000313" key="2">
    <source>
        <dbReference type="EMBL" id="VDK27576.1"/>
    </source>
</evidence>
<feature type="region of interest" description="Disordered" evidence="1">
    <location>
        <begin position="28"/>
        <end position="62"/>
    </location>
</feature>
<protein>
    <submittedName>
        <fullName evidence="4">Ntox15 domain-containing protein</fullName>
    </submittedName>
</protein>
<sequence length="101" mass="10802">MTSPGAPDGVNVDSKAKWRADIDPRRLKVAGSSSTPRPIGGPGYRSTANDGTSGARRGQGRLQGQLAGLDIDPRRVEGQMTSRLALDRVNVDSKDNWSAWI</sequence>
<evidence type="ECO:0000313" key="3">
    <source>
        <dbReference type="Proteomes" id="UP000282613"/>
    </source>
</evidence>
<name>A0A0R3W0G9_TAEAS</name>
<gene>
    <name evidence="2" type="ORF">TASK_LOCUS3164</name>
</gene>
<dbReference type="WBParaSite" id="TASK_0000316301-mRNA-1">
    <property type="protein sequence ID" value="TASK_0000316301-mRNA-1"/>
    <property type="gene ID" value="TASK_0000316301"/>
</dbReference>
<reference evidence="2 3" key="2">
    <citation type="submission" date="2018-11" db="EMBL/GenBank/DDBJ databases">
        <authorList>
            <consortium name="Pathogen Informatics"/>
        </authorList>
    </citation>
    <scope>NUCLEOTIDE SEQUENCE [LARGE SCALE GENOMIC DNA]</scope>
</reference>
<dbReference type="EMBL" id="UYRS01006483">
    <property type="protein sequence ID" value="VDK27576.1"/>
    <property type="molecule type" value="Genomic_DNA"/>
</dbReference>
<reference evidence="4" key="1">
    <citation type="submission" date="2017-02" db="UniProtKB">
        <authorList>
            <consortium name="WormBaseParasite"/>
        </authorList>
    </citation>
    <scope>IDENTIFICATION</scope>
</reference>
<dbReference type="Proteomes" id="UP000282613">
    <property type="component" value="Unassembled WGS sequence"/>
</dbReference>
<keyword evidence="3" id="KW-1185">Reference proteome</keyword>
<proteinExistence type="predicted"/>